<keyword evidence="9 12" id="KW-0460">Magnesium</keyword>
<dbReference type="PIRSF" id="PIRSF000535">
    <property type="entry name" value="1PFK/6PFK/LacC"/>
    <property type="match status" value="1"/>
</dbReference>
<dbReference type="EMBL" id="JJMM01000011">
    <property type="protein sequence ID" value="KDR95124.1"/>
    <property type="molecule type" value="Genomic_DNA"/>
</dbReference>
<feature type="active site" description="Proton acceptor" evidence="12">
    <location>
        <position position="252"/>
    </location>
</feature>
<dbReference type="NCBIfam" id="TIGR02152">
    <property type="entry name" value="D_ribokin_bact"/>
    <property type="match status" value="1"/>
</dbReference>
<dbReference type="GO" id="GO:0019303">
    <property type="term" value="P:D-ribose catabolic process"/>
    <property type="evidence" value="ECO:0007669"/>
    <property type="project" value="UniProtKB-UniRule"/>
</dbReference>
<dbReference type="UniPathway" id="UPA00916">
    <property type="reaction ID" value="UER00889"/>
</dbReference>
<keyword evidence="10 12" id="KW-0630">Potassium</keyword>
<keyword evidence="16" id="KW-1185">Reference proteome</keyword>
<feature type="binding site" evidence="12">
    <location>
        <position position="140"/>
    </location>
    <ligand>
        <name>substrate</name>
    </ligand>
</feature>
<comment type="subunit">
    <text evidence="12">Homodimer.</text>
</comment>
<evidence type="ECO:0000256" key="3">
    <source>
        <dbReference type="ARBA" id="ARBA00016943"/>
    </source>
</evidence>
<dbReference type="PANTHER" id="PTHR10584:SF166">
    <property type="entry name" value="RIBOKINASE"/>
    <property type="match status" value="1"/>
</dbReference>
<dbReference type="CDD" id="cd01174">
    <property type="entry name" value="ribokinase"/>
    <property type="match status" value="1"/>
</dbReference>
<dbReference type="GO" id="GO:0005524">
    <property type="term" value="F:ATP binding"/>
    <property type="evidence" value="ECO:0007669"/>
    <property type="project" value="UniProtKB-UniRule"/>
</dbReference>
<dbReference type="InterPro" id="IPR011877">
    <property type="entry name" value="Ribokinase"/>
</dbReference>
<dbReference type="Gene3D" id="3.40.1190.20">
    <property type="match status" value="1"/>
</dbReference>
<evidence type="ECO:0000256" key="10">
    <source>
        <dbReference type="ARBA" id="ARBA00022958"/>
    </source>
</evidence>
<feature type="binding site" evidence="12">
    <location>
        <position position="184"/>
    </location>
    <ligand>
        <name>ATP</name>
        <dbReference type="ChEBI" id="CHEBI:30616"/>
    </ligand>
</feature>
<evidence type="ECO:0000259" key="14">
    <source>
        <dbReference type="Pfam" id="PF00294"/>
    </source>
</evidence>
<name>A0A069RDJ9_PEPLI</name>
<comment type="similarity">
    <text evidence="13">Belongs to the carbohydrate kinase PfkB family. LacC subfamily.</text>
</comment>
<accession>A0A069RDJ9</accession>
<dbReference type="GO" id="GO:0005829">
    <property type="term" value="C:cytosol"/>
    <property type="evidence" value="ECO:0007669"/>
    <property type="project" value="TreeGrafter"/>
</dbReference>
<keyword evidence="8 12" id="KW-0067">ATP-binding</keyword>
<reference evidence="15 16" key="1">
    <citation type="submission" date="2014-03" db="EMBL/GenBank/DDBJ databases">
        <title>Genome sequence of Clostridium litorale W6, DSM 5388.</title>
        <authorList>
            <person name="Poehlein A."/>
            <person name="Jagirdar A."/>
            <person name="Khonsari B."/>
            <person name="Chibani C.M."/>
            <person name="Gutierrez Gutierrez D.A."/>
            <person name="Davydova E."/>
            <person name="Alghaithi H.S."/>
            <person name="Nair K.P."/>
            <person name="Dhamotharan K."/>
            <person name="Chandran L."/>
            <person name="G W."/>
            <person name="Daniel R."/>
        </authorList>
    </citation>
    <scope>NUCLEOTIDE SEQUENCE [LARGE SCALE GENOMIC DNA]</scope>
    <source>
        <strain evidence="15 16">W6</strain>
    </source>
</reference>
<keyword evidence="4 12" id="KW-0808">Transferase</keyword>
<keyword evidence="5 12" id="KW-0479">Metal-binding</keyword>
<dbReference type="InterPro" id="IPR002173">
    <property type="entry name" value="Carboh/pur_kinase_PfkB_CS"/>
</dbReference>
<evidence type="ECO:0000256" key="13">
    <source>
        <dbReference type="PIRNR" id="PIRNR000535"/>
    </source>
</evidence>
<feature type="binding site" evidence="12">
    <location>
        <position position="246"/>
    </location>
    <ligand>
        <name>K(+)</name>
        <dbReference type="ChEBI" id="CHEBI:29103"/>
    </ligand>
</feature>
<dbReference type="InterPro" id="IPR011611">
    <property type="entry name" value="PfkB_dom"/>
</dbReference>
<dbReference type="AlphaFoldDB" id="A0A069RDJ9"/>
<keyword evidence="13" id="KW-0423">Lactose metabolism</keyword>
<dbReference type="GO" id="GO:0009024">
    <property type="term" value="F:tagatose-6-phosphate kinase activity"/>
    <property type="evidence" value="ECO:0007669"/>
    <property type="project" value="UniProtKB-EC"/>
</dbReference>
<dbReference type="SUPFAM" id="SSF53613">
    <property type="entry name" value="Ribokinase-like"/>
    <property type="match status" value="1"/>
</dbReference>
<feature type="binding site" evidence="12">
    <location>
        <position position="287"/>
    </location>
    <ligand>
        <name>K(+)</name>
        <dbReference type="ChEBI" id="CHEBI:29103"/>
    </ligand>
</feature>
<feature type="domain" description="Carbohydrate kinase PfkB" evidence="14">
    <location>
        <begin position="1"/>
        <end position="294"/>
    </location>
</feature>
<evidence type="ECO:0000313" key="16">
    <source>
        <dbReference type="Proteomes" id="UP000027946"/>
    </source>
</evidence>
<comment type="similarity">
    <text evidence="12">Belongs to the carbohydrate kinase PfkB family. Ribokinase subfamily.</text>
</comment>
<dbReference type="EC" id="2.7.1.15" evidence="2 12"/>
<evidence type="ECO:0000256" key="9">
    <source>
        <dbReference type="ARBA" id="ARBA00022842"/>
    </source>
</evidence>
<feature type="binding site" evidence="12">
    <location>
        <begin position="220"/>
        <end position="225"/>
    </location>
    <ligand>
        <name>ATP</name>
        <dbReference type="ChEBI" id="CHEBI:30616"/>
    </ligand>
</feature>
<gene>
    <name evidence="12 15" type="primary">rbsK</name>
    <name evidence="15" type="ORF">CLIT_11c01530</name>
</gene>
<dbReference type="GO" id="GO:0005988">
    <property type="term" value="P:lactose metabolic process"/>
    <property type="evidence" value="ECO:0007669"/>
    <property type="project" value="UniProtKB-KW"/>
</dbReference>
<dbReference type="InterPro" id="IPR017583">
    <property type="entry name" value="Tagatose/fructose_Pkinase"/>
</dbReference>
<feature type="binding site" evidence="12">
    <location>
        <begin position="251"/>
        <end position="252"/>
    </location>
    <ligand>
        <name>ATP</name>
        <dbReference type="ChEBI" id="CHEBI:30616"/>
    </ligand>
</feature>
<comment type="catalytic activity">
    <reaction evidence="13">
        <text>D-tagatofuranose 6-phosphate + ATP = D-tagatofuranose 1,6-bisphosphate + ADP + H(+)</text>
        <dbReference type="Rhea" id="RHEA:12420"/>
        <dbReference type="ChEBI" id="CHEBI:15378"/>
        <dbReference type="ChEBI" id="CHEBI:30616"/>
        <dbReference type="ChEBI" id="CHEBI:58694"/>
        <dbReference type="ChEBI" id="CHEBI:58695"/>
        <dbReference type="ChEBI" id="CHEBI:456216"/>
        <dbReference type="EC" id="2.7.1.144"/>
    </reaction>
</comment>
<dbReference type="InterPro" id="IPR002139">
    <property type="entry name" value="Ribo/fructo_kinase"/>
</dbReference>
<feature type="binding site" evidence="12">
    <location>
        <begin position="39"/>
        <end position="43"/>
    </location>
    <ligand>
        <name>substrate</name>
    </ligand>
</feature>
<dbReference type="GO" id="GO:0046872">
    <property type="term" value="F:metal ion binding"/>
    <property type="evidence" value="ECO:0007669"/>
    <property type="project" value="UniProtKB-KW"/>
</dbReference>
<keyword evidence="6 12" id="KW-0547">Nucleotide-binding</keyword>
<keyword evidence="12" id="KW-0963">Cytoplasm</keyword>
<evidence type="ECO:0000256" key="2">
    <source>
        <dbReference type="ARBA" id="ARBA00012035"/>
    </source>
</evidence>
<feature type="binding site" evidence="12">
    <location>
        <position position="252"/>
    </location>
    <ligand>
        <name>substrate</name>
    </ligand>
</feature>
<comment type="pathway">
    <text evidence="13">Carbohydrate metabolism; D-tagatose 6-phosphate degradation; D-glyceraldehyde 3-phosphate and glycerone phosphate from D-tagatose 6-phosphate: step 1/2.</text>
</comment>
<comment type="similarity">
    <text evidence="1">Belongs to the carbohydrate kinase pfkB family.</text>
</comment>
<comment type="caution">
    <text evidence="15">The sequence shown here is derived from an EMBL/GenBank/DDBJ whole genome shotgun (WGS) entry which is preliminary data.</text>
</comment>
<organism evidence="15 16">
    <name type="scientific">Peptoclostridium litorale DSM 5388</name>
    <dbReference type="NCBI Taxonomy" id="1121324"/>
    <lineage>
        <taxon>Bacteria</taxon>
        <taxon>Bacillati</taxon>
        <taxon>Bacillota</taxon>
        <taxon>Clostridia</taxon>
        <taxon>Peptostreptococcales</taxon>
        <taxon>Peptoclostridiaceae</taxon>
        <taxon>Peptoclostridium</taxon>
    </lineage>
</organism>
<comment type="catalytic activity">
    <reaction evidence="12">
        <text>D-ribose + ATP = D-ribose 5-phosphate + ADP + H(+)</text>
        <dbReference type="Rhea" id="RHEA:13697"/>
        <dbReference type="ChEBI" id="CHEBI:15378"/>
        <dbReference type="ChEBI" id="CHEBI:30616"/>
        <dbReference type="ChEBI" id="CHEBI:47013"/>
        <dbReference type="ChEBI" id="CHEBI:78346"/>
        <dbReference type="ChEBI" id="CHEBI:456216"/>
        <dbReference type="EC" id="2.7.1.15"/>
    </reaction>
</comment>
<comment type="function">
    <text evidence="12">Catalyzes the phosphorylation of ribose at O-5 in a reaction requiring ATP and magnesium. The resulting D-ribose-5-phosphate can then be used either for sythesis of nucleotides, histidine, and tryptophan, or as a component of the pentose phosphate pathway.</text>
</comment>
<evidence type="ECO:0000256" key="7">
    <source>
        <dbReference type="ARBA" id="ARBA00022777"/>
    </source>
</evidence>
<evidence type="ECO:0000256" key="12">
    <source>
        <dbReference type="HAMAP-Rule" id="MF_01987"/>
    </source>
</evidence>
<evidence type="ECO:0000256" key="4">
    <source>
        <dbReference type="ARBA" id="ARBA00022679"/>
    </source>
</evidence>
<dbReference type="eggNOG" id="COG0524">
    <property type="taxonomic scope" value="Bacteria"/>
</dbReference>
<dbReference type="RefSeq" id="WP_038265104.1">
    <property type="nucleotide sequence ID" value="NZ_FSRH01000002.1"/>
</dbReference>
<proteinExistence type="inferred from homology"/>
<dbReference type="Pfam" id="PF00294">
    <property type="entry name" value="PfkB"/>
    <property type="match status" value="1"/>
</dbReference>
<dbReference type="UniPathway" id="UPA00704">
    <property type="reaction ID" value="UER00715"/>
</dbReference>
<comment type="activity regulation">
    <text evidence="12">Activated by a monovalent cation that binds near, but not in, the active site. The most likely occupant of the site in vivo is potassium. Ion binding induces a conformational change that may alter substrate affinity.</text>
</comment>
<feature type="binding site" evidence="12">
    <location>
        <position position="291"/>
    </location>
    <ligand>
        <name>K(+)</name>
        <dbReference type="ChEBI" id="CHEBI:29103"/>
    </ligand>
</feature>
<comment type="cofactor">
    <cofactor evidence="12">
        <name>Mg(2+)</name>
        <dbReference type="ChEBI" id="CHEBI:18420"/>
    </cofactor>
    <text evidence="12">Requires a divalent cation, most likely magnesium in vivo, as an electrophilic catalyst to aid phosphoryl group transfer. It is the chelate of the metal and the nucleotide that is the actual substrate.</text>
</comment>
<feature type="binding site" evidence="12">
    <location>
        <position position="282"/>
    </location>
    <ligand>
        <name>K(+)</name>
        <dbReference type="ChEBI" id="CHEBI:29103"/>
    </ligand>
</feature>
<comment type="caution">
    <text evidence="12">Lacks conserved residue(s) required for the propagation of feature annotation.</text>
</comment>
<dbReference type="PROSITE" id="PS00583">
    <property type="entry name" value="PFKB_KINASES_1"/>
    <property type="match status" value="1"/>
</dbReference>
<dbReference type="PROSITE" id="PS00584">
    <property type="entry name" value="PFKB_KINASES_2"/>
    <property type="match status" value="1"/>
</dbReference>
<evidence type="ECO:0000256" key="5">
    <source>
        <dbReference type="ARBA" id="ARBA00022723"/>
    </source>
</evidence>
<dbReference type="InterPro" id="IPR029056">
    <property type="entry name" value="Ribokinase-like"/>
</dbReference>
<feature type="binding site" evidence="12">
    <location>
        <position position="285"/>
    </location>
    <ligand>
        <name>K(+)</name>
        <dbReference type="ChEBI" id="CHEBI:29103"/>
    </ligand>
</feature>
<feature type="binding site" evidence="12">
    <location>
        <begin position="11"/>
        <end position="13"/>
    </location>
    <ligand>
        <name>substrate</name>
    </ligand>
</feature>
<dbReference type="Proteomes" id="UP000027946">
    <property type="component" value="Unassembled WGS sequence"/>
</dbReference>
<dbReference type="GO" id="GO:0004747">
    <property type="term" value="F:ribokinase activity"/>
    <property type="evidence" value="ECO:0007669"/>
    <property type="project" value="UniProtKB-UniRule"/>
</dbReference>
<sequence>MSKILVIGSINMDLVSKVESMPQVGETVLGKGFAQIPGGKGANQAVAMSRLGADVTMIGKVGDDAFGRELKKGLENDNIDTTGIHIENGISTGIAIITVDESANNSIIVNLGANFSVTKEFIDENIEKIESADIVVLQLEIPEESVRHALEISKRLGKYTILNPAPARPLGDEIIKNVDLLVPNETELELISKMSAKDESEVKLAADSLIQKGIKEIIVTLGENGCMHLGEGFCRKYDAIKVEAVDTTAAGDSFIAGVASYIANGKAMDEAIEFATKVASVTVTREGAQSSLPHINEIEL</sequence>
<evidence type="ECO:0000256" key="11">
    <source>
        <dbReference type="ARBA" id="ARBA00023277"/>
    </source>
</evidence>
<evidence type="ECO:0000256" key="8">
    <source>
        <dbReference type="ARBA" id="ARBA00022840"/>
    </source>
</evidence>
<dbReference type="PANTHER" id="PTHR10584">
    <property type="entry name" value="SUGAR KINASE"/>
    <property type="match status" value="1"/>
</dbReference>
<comment type="subcellular location">
    <subcellularLocation>
        <location evidence="12">Cytoplasm</location>
    </subcellularLocation>
</comment>
<evidence type="ECO:0000256" key="6">
    <source>
        <dbReference type="ARBA" id="ARBA00022741"/>
    </source>
</evidence>
<keyword evidence="11 12" id="KW-0119">Carbohydrate metabolism</keyword>
<protein>
    <recommendedName>
        <fullName evidence="3 12">Ribokinase</fullName>
        <shortName evidence="12">RK</shortName>
        <ecNumber evidence="2 12">2.7.1.15</ecNumber>
    </recommendedName>
</protein>
<dbReference type="PRINTS" id="PR00990">
    <property type="entry name" value="RIBOKINASE"/>
</dbReference>
<dbReference type="STRING" id="1121324.CLIT_11c01530"/>
<feature type="binding site" evidence="12">
    <location>
        <position position="248"/>
    </location>
    <ligand>
        <name>K(+)</name>
        <dbReference type="ChEBI" id="CHEBI:29103"/>
    </ligand>
</feature>
<dbReference type="HAMAP" id="MF_01987">
    <property type="entry name" value="Ribokinase"/>
    <property type="match status" value="1"/>
</dbReference>
<dbReference type="OrthoDB" id="9775849at2"/>
<evidence type="ECO:0000256" key="1">
    <source>
        <dbReference type="ARBA" id="ARBA00005380"/>
    </source>
</evidence>
<comment type="pathway">
    <text evidence="12">Carbohydrate metabolism; D-ribose degradation; D-ribose 5-phosphate from beta-D-ribopyranose: step 2/2.</text>
</comment>
<keyword evidence="7 12" id="KW-0418">Kinase</keyword>
<dbReference type="GO" id="GO:2001059">
    <property type="term" value="P:D-tagatose 6-phosphate catabolic process"/>
    <property type="evidence" value="ECO:0007669"/>
    <property type="project" value="UniProtKB-UniPathway"/>
</dbReference>
<evidence type="ECO:0000313" key="15">
    <source>
        <dbReference type="EMBL" id="KDR95124.1"/>
    </source>
</evidence>